<proteinExistence type="predicted"/>
<gene>
    <name evidence="3" type="ORF">ROJ8625_00770</name>
</gene>
<dbReference type="InterPro" id="IPR021136">
    <property type="entry name" value="Flagellar_hook_control-like_C"/>
</dbReference>
<keyword evidence="4" id="KW-1185">Reference proteome</keyword>
<feature type="region of interest" description="Disordered" evidence="1">
    <location>
        <begin position="107"/>
        <end position="157"/>
    </location>
</feature>
<evidence type="ECO:0000313" key="3">
    <source>
        <dbReference type="EMBL" id="SLN21085.1"/>
    </source>
</evidence>
<feature type="compositionally biased region" description="Basic and acidic residues" evidence="1">
    <location>
        <begin position="126"/>
        <end position="140"/>
    </location>
</feature>
<dbReference type="EMBL" id="FWFK01000001">
    <property type="protein sequence ID" value="SLN21085.1"/>
    <property type="molecule type" value="Genomic_DNA"/>
</dbReference>
<keyword evidence="3" id="KW-0969">Cilium</keyword>
<dbReference type="Proteomes" id="UP000193570">
    <property type="component" value="Unassembled WGS sequence"/>
</dbReference>
<dbReference type="Pfam" id="PF02120">
    <property type="entry name" value="Flg_hook"/>
    <property type="match status" value="1"/>
</dbReference>
<feature type="domain" description="Flagellar hook-length control protein-like C-terminal" evidence="2">
    <location>
        <begin position="45"/>
        <end position="112"/>
    </location>
</feature>
<feature type="compositionally biased region" description="Polar residues" evidence="1">
    <location>
        <begin position="115"/>
        <end position="125"/>
    </location>
</feature>
<dbReference type="AlphaFoldDB" id="A0A1X6YJ00"/>
<organism evidence="3 4">
    <name type="scientific">Roseivivax jejudonensis</name>
    <dbReference type="NCBI Taxonomy" id="1529041"/>
    <lineage>
        <taxon>Bacteria</taxon>
        <taxon>Pseudomonadati</taxon>
        <taxon>Pseudomonadota</taxon>
        <taxon>Alphaproteobacteria</taxon>
        <taxon>Rhodobacterales</taxon>
        <taxon>Roseobacteraceae</taxon>
        <taxon>Roseivivax</taxon>
    </lineage>
</organism>
<name>A0A1X6YJ00_9RHOB</name>
<evidence type="ECO:0000256" key="1">
    <source>
        <dbReference type="SAM" id="MobiDB-lite"/>
    </source>
</evidence>
<evidence type="ECO:0000259" key="2">
    <source>
        <dbReference type="Pfam" id="PF02120"/>
    </source>
</evidence>
<dbReference type="Gene3D" id="3.30.750.140">
    <property type="match status" value="1"/>
</dbReference>
<reference evidence="3 4" key="1">
    <citation type="submission" date="2017-03" db="EMBL/GenBank/DDBJ databases">
        <authorList>
            <person name="Afonso C.L."/>
            <person name="Miller P.J."/>
            <person name="Scott M.A."/>
            <person name="Spackman E."/>
            <person name="Goraichik I."/>
            <person name="Dimitrov K.M."/>
            <person name="Suarez D.L."/>
            <person name="Swayne D.E."/>
        </authorList>
    </citation>
    <scope>NUCLEOTIDE SEQUENCE [LARGE SCALE GENOMIC DNA]</scope>
    <source>
        <strain evidence="3 4">CECT 8625</strain>
    </source>
</reference>
<keyword evidence="3" id="KW-0966">Cell projection</keyword>
<protein>
    <submittedName>
        <fullName evidence="3">Flagellar hook-length control protein FliK</fullName>
    </submittedName>
</protein>
<dbReference type="InterPro" id="IPR038610">
    <property type="entry name" value="FliK-like_C_sf"/>
</dbReference>
<evidence type="ECO:0000313" key="4">
    <source>
        <dbReference type="Proteomes" id="UP000193570"/>
    </source>
</evidence>
<keyword evidence="3" id="KW-0282">Flagellum</keyword>
<accession>A0A1X6YJ00</accession>
<sequence length="157" mass="16570">MTQASVGASALTAGTTRADGFNSPLVPAAVRQVVEVVGQLRDGPVEVRLHPEELGRVRMILQNVEGALVLHVSADRSDTLELLRRHASELQRDLAEAGFGSVDIGFGNTSGDGTGSQSTVSSDTIDATRDMPDMDPDTFRHPANAPGTPRGGLDRRV</sequence>
<dbReference type="CDD" id="cd17470">
    <property type="entry name" value="T3SS_Flik_C"/>
    <property type="match status" value="1"/>
</dbReference>